<dbReference type="InterPro" id="IPR000847">
    <property type="entry name" value="LysR_HTH_N"/>
</dbReference>
<dbReference type="Pfam" id="PF00126">
    <property type="entry name" value="HTH_1"/>
    <property type="match status" value="1"/>
</dbReference>
<dbReference type="EMBL" id="LC066371">
    <property type="protein sequence ID" value="BAT26226.1"/>
    <property type="molecule type" value="Genomic_DNA"/>
</dbReference>
<dbReference type="InterPro" id="IPR050950">
    <property type="entry name" value="HTH-type_LysR_regulators"/>
</dbReference>
<protein>
    <submittedName>
        <fullName evidence="6">Transcriptional regulator, LysR family</fullName>
    </submittedName>
</protein>
<dbReference type="InterPro" id="IPR005119">
    <property type="entry name" value="LysR_subst-bd"/>
</dbReference>
<dbReference type="PROSITE" id="PS50931">
    <property type="entry name" value="HTH_LYSR"/>
    <property type="match status" value="1"/>
</dbReference>
<dbReference type="GO" id="GO:0003677">
    <property type="term" value="F:DNA binding"/>
    <property type="evidence" value="ECO:0007669"/>
    <property type="project" value="UniProtKB-KW"/>
</dbReference>
<evidence type="ECO:0000259" key="5">
    <source>
        <dbReference type="PROSITE" id="PS50931"/>
    </source>
</evidence>
<keyword evidence="4" id="KW-0804">Transcription</keyword>
<evidence type="ECO:0000313" key="6">
    <source>
        <dbReference type="EMBL" id="BAT26226.1"/>
    </source>
</evidence>
<dbReference type="SUPFAM" id="SSF46785">
    <property type="entry name" value="Winged helix' DNA-binding domain"/>
    <property type="match status" value="1"/>
</dbReference>
<dbReference type="FunFam" id="1.10.10.10:FF:000001">
    <property type="entry name" value="LysR family transcriptional regulator"/>
    <property type="match status" value="1"/>
</dbReference>
<evidence type="ECO:0000256" key="4">
    <source>
        <dbReference type="ARBA" id="ARBA00023163"/>
    </source>
</evidence>
<dbReference type="PANTHER" id="PTHR30419:SF8">
    <property type="entry name" value="NITROGEN ASSIMILATION TRANSCRIPTIONAL ACTIVATOR-RELATED"/>
    <property type="match status" value="1"/>
</dbReference>
<dbReference type="GO" id="GO:0003700">
    <property type="term" value="F:DNA-binding transcription factor activity"/>
    <property type="evidence" value="ECO:0007669"/>
    <property type="project" value="InterPro"/>
</dbReference>
<dbReference type="Pfam" id="PF03466">
    <property type="entry name" value="LysR_substrate"/>
    <property type="match status" value="1"/>
</dbReference>
<sequence length="298" mass="33063">MNERDLRYFVAVMESGGIGAAAARLGVTQPAVTKCVDRLEDALRTPLLTRKGRHVEATPAGLVFHQRAKAILQRIEETRREVSDHATGVSGHVRLGAAATMTETLLPKVIELIVREAPGITLDLMTGMNDVLRDALREDRLDMLVSPTAPGGDEFEYEPLISDDVVVVARAGHPLAGREGRMEEMLDYDWILPSSSVVLRRWLDHSFERAGLRKPRVQVEVNSLVLMPRLVGKSDLLSFCSGERLAASDLVELKCEQTTYRRSFGLLYRSDAYRSPAAMTIARFLRSVIEADEPLQGQ</sequence>
<dbReference type="AlphaFoldDB" id="A0A0P0YXN6"/>
<dbReference type="Gene3D" id="1.10.10.10">
    <property type="entry name" value="Winged helix-like DNA-binding domain superfamily/Winged helix DNA-binding domain"/>
    <property type="match status" value="1"/>
</dbReference>
<dbReference type="PRINTS" id="PR00039">
    <property type="entry name" value="HTHLYSR"/>
</dbReference>
<keyword evidence="3" id="KW-0238">DNA-binding</keyword>
<evidence type="ECO:0000256" key="3">
    <source>
        <dbReference type="ARBA" id="ARBA00023125"/>
    </source>
</evidence>
<dbReference type="RefSeq" id="WP_060607693.1">
    <property type="nucleotide sequence ID" value="NZ_BBWQ01000018.1"/>
</dbReference>
<accession>A0A0P0YXN6</accession>
<dbReference type="SUPFAM" id="SSF53850">
    <property type="entry name" value="Periplasmic binding protein-like II"/>
    <property type="match status" value="1"/>
</dbReference>
<dbReference type="InterPro" id="IPR036390">
    <property type="entry name" value="WH_DNA-bd_sf"/>
</dbReference>
<organism evidence="6">
    <name type="scientific">Aureimonas altamirensis</name>
    <dbReference type="NCBI Taxonomy" id="370622"/>
    <lineage>
        <taxon>Bacteria</taxon>
        <taxon>Pseudomonadati</taxon>
        <taxon>Pseudomonadota</taxon>
        <taxon>Alphaproteobacteria</taxon>
        <taxon>Hyphomicrobiales</taxon>
        <taxon>Aurantimonadaceae</taxon>
        <taxon>Aureimonas</taxon>
    </lineage>
</organism>
<keyword evidence="2" id="KW-0805">Transcription regulation</keyword>
<proteinExistence type="inferred from homology"/>
<dbReference type="Gene3D" id="3.40.190.290">
    <property type="match status" value="1"/>
</dbReference>
<reference evidence="6" key="1">
    <citation type="journal article" date="2015" name="Proc. Natl. Acad. Sci. U.S.A.">
        <title>Bacterial clade with the ribosomal RNA operon on a small plasmid rather than the chromosome.</title>
        <authorList>
            <person name="Anda M."/>
            <person name="Ohtsubo Y."/>
            <person name="Okubo T."/>
            <person name="Sugawara M."/>
            <person name="Nagata Y."/>
            <person name="Tsuda M."/>
            <person name="Minamisawa K."/>
            <person name="Mitsui H."/>
        </authorList>
    </citation>
    <scope>NUCLEOTIDE SEQUENCE</scope>
    <source>
        <strain evidence="6">DSM 21988</strain>
    </source>
</reference>
<dbReference type="InterPro" id="IPR036388">
    <property type="entry name" value="WH-like_DNA-bd_sf"/>
</dbReference>
<feature type="domain" description="HTH lysR-type" evidence="5">
    <location>
        <begin position="1"/>
        <end position="58"/>
    </location>
</feature>
<name>A0A0P0YXN6_9HYPH</name>
<dbReference type="GO" id="GO:0005829">
    <property type="term" value="C:cytosol"/>
    <property type="evidence" value="ECO:0007669"/>
    <property type="project" value="TreeGrafter"/>
</dbReference>
<evidence type="ECO:0000256" key="2">
    <source>
        <dbReference type="ARBA" id="ARBA00023015"/>
    </source>
</evidence>
<comment type="similarity">
    <text evidence="1">Belongs to the LysR transcriptional regulatory family.</text>
</comment>
<evidence type="ECO:0000256" key="1">
    <source>
        <dbReference type="ARBA" id="ARBA00009437"/>
    </source>
</evidence>
<dbReference type="PANTHER" id="PTHR30419">
    <property type="entry name" value="HTH-TYPE TRANSCRIPTIONAL REGULATOR YBHD"/>
    <property type="match status" value="1"/>
</dbReference>